<sequence length="334" mass="36674">MGRRSTKPALLQKTTQVFAVHQIPLECDVYSADDYPADAPVFLFFHSGGLVCGAREAVPPWLVQTCYRRKWPLISASYRLLPQADGPALYDDAKAAFGFSQTLGGHVRRVIAGGASAGFFLATLLAHYETPKPIALLSITGIPTFRHPFFNSSKLIPPDPITEDEIEPFVAEPVSVGKSVANTLDVFDIDKLRPDGARNPIYKPTALPSRLDQNSTRGLLYDYYLYNNMYCDLAGTVDPGFLWPREFKVPSQWPVTIFIQGDQDVDVSPRVSIDVAAKLGQTAVYCEAKGQEHLFESRSFLDSTDMNQNEGNPMAAVVRAIEALDKAVGASPES</sequence>
<dbReference type="EMBL" id="JAUIQD010000004">
    <property type="protein sequence ID" value="KAK3354058.1"/>
    <property type="molecule type" value="Genomic_DNA"/>
</dbReference>
<dbReference type="AlphaFoldDB" id="A0AAJ0HJV4"/>
<reference evidence="3" key="2">
    <citation type="submission" date="2023-06" db="EMBL/GenBank/DDBJ databases">
        <authorList>
            <consortium name="Lawrence Berkeley National Laboratory"/>
            <person name="Haridas S."/>
            <person name="Hensen N."/>
            <person name="Bonometti L."/>
            <person name="Westerberg I."/>
            <person name="Brannstrom I.O."/>
            <person name="Guillou S."/>
            <person name="Cros-Aarteil S."/>
            <person name="Calhoun S."/>
            <person name="Kuo A."/>
            <person name="Mondo S."/>
            <person name="Pangilinan J."/>
            <person name="Riley R."/>
            <person name="Labutti K."/>
            <person name="Andreopoulos B."/>
            <person name="Lipzen A."/>
            <person name="Chen C."/>
            <person name="Yanf M."/>
            <person name="Daum C."/>
            <person name="Ng V."/>
            <person name="Clum A."/>
            <person name="Steindorff A."/>
            <person name="Ohm R."/>
            <person name="Martin F."/>
            <person name="Silar P."/>
            <person name="Natvig D."/>
            <person name="Lalanne C."/>
            <person name="Gautier V."/>
            <person name="Ament-Velasquez S.L."/>
            <person name="Kruys A."/>
            <person name="Hutchinson M.I."/>
            <person name="Powell A.J."/>
            <person name="Barry K."/>
            <person name="Miller A.N."/>
            <person name="Grigoriev I.V."/>
            <person name="Debuchy R."/>
            <person name="Gladieux P."/>
            <person name="Thoren M.H."/>
            <person name="Johannesson H."/>
        </authorList>
    </citation>
    <scope>NUCLEOTIDE SEQUENCE</scope>
    <source>
        <strain evidence="3">CBS 955.72</strain>
    </source>
</reference>
<dbReference type="SUPFAM" id="SSF53474">
    <property type="entry name" value="alpha/beta-Hydrolases"/>
    <property type="match status" value="1"/>
</dbReference>
<protein>
    <submittedName>
        <fullName evidence="3">Alpha/Beta hydrolase protein</fullName>
    </submittedName>
</protein>
<name>A0AAJ0HJV4_9PEZI</name>
<evidence type="ECO:0000256" key="1">
    <source>
        <dbReference type="ARBA" id="ARBA00022801"/>
    </source>
</evidence>
<dbReference type="Proteomes" id="UP001275084">
    <property type="component" value="Unassembled WGS sequence"/>
</dbReference>
<dbReference type="InterPro" id="IPR013094">
    <property type="entry name" value="AB_hydrolase_3"/>
</dbReference>
<proteinExistence type="predicted"/>
<evidence type="ECO:0000259" key="2">
    <source>
        <dbReference type="Pfam" id="PF07859"/>
    </source>
</evidence>
<evidence type="ECO:0000313" key="4">
    <source>
        <dbReference type="Proteomes" id="UP001275084"/>
    </source>
</evidence>
<dbReference type="PANTHER" id="PTHR48081:SF3">
    <property type="entry name" value="ALPHA_BETA HYDROLASE FOLD-3 DOMAIN-CONTAINING PROTEIN"/>
    <property type="match status" value="1"/>
</dbReference>
<feature type="domain" description="Alpha/beta hydrolase fold-3" evidence="2">
    <location>
        <begin position="43"/>
        <end position="129"/>
    </location>
</feature>
<dbReference type="PANTHER" id="PTHR48081">
    <property type="entry name" value="AB HYDROLASE SUPERFAMILY PROTEIN C4A8.06C"/>
    <property type="match status" value="1"/>
</dbReference>
<comment type="caution">
    <text evidence="3">The sequence shown here is derived from an EMBL/GenBank/DDBJ whole genome shotgun (WGS) entry which is preliminary data.</text>
</comment>
<keyword evidence="1 3" id="KW-0378">Hydrolase</keyword>
<dbReference type="InterPro" id="IPR029058">
    <property type="entry name" value="AB_hydrolase_fold"/>
</dbReference>
<gene>
    <name evidence="3" type="ORF">B0T25DRAFT_224953</name>
</gene>
<dbReference type="InterPro" id="IPR050300">
    <property type="entry name" value="GDXG_lipolytic_enzyme"/>
</dbReference>
<dbReference type="Pfam" id="PF07859">
    <property type="entry name" value="Abhydrolase_3"/>
    <property type="match status" value="1"/>
</dbReference>
<reference evidence="3" key="1">
    <citation type="journal article" date="2023" name="Mol. Phylogenet. Evol.">
        <title>Genome-scale phylogeny and comparative genomics of the fungal order Sordariales.</title>
        <authorList>
            <person name="Hensen N."/>
            <person name="Bonometti L."/>
            <person name="Westerberg I."/>
            <person name="Brannstrom I.O."/>
            <person name="Guillou S."/>
            <person name="Cros-Aarteil S."/>
            <person name="Calhoun S."/>
            <person name="Haridas S."/>
            <person name="Kuo A."/>
            <person name="Mondo S."/>
            <person name="Pangilinan J."/>
            <person name="Riley R."/>
            <person name="LaButti K."/>
            <person name="Andreopoulos B."/>
            <person name="Lipzen A."/>
            <person name="Chen C."/>
            <person name="Yan M."/>
            <person name="Daum C."/>
            <person name="Ng V."/>
            <person name="Clum A."/>
            <person name="Steindorff A."/>
            <person name="Ohm R.A."/>
            <person name="Martin F."/>
            <person name="Silar P."/>
            <person name="Natvig D.O."/>
            <person name="Lalanne C."/>
            <person name="Gautier V."/>
            <person name="Ament-Velasquez S.L."/>
            <person name="Kruys A."/>
            <person name="Hutchinson M.I."/>
            <person name="Powell A.J."/>
            <person name="Barry K."/>
            <person name="Miller A.N."/>
            <person name="Grigoriev I.V."/>
            <person name="Debuchy R."/>
            <person name="Gladieux P."/>
            <person name="Hiltunen Thoren M."/>
            <person name="Johannesson H."/>
        </authorList>
    </citation>
    <scope>NUCLEOTIDE SEQUENCE</scope>
    <source>
        <strain evidence="3">CBS 955.72</strain>
    </source>
</reference>
<accession>A0AAJ0HJV4</accession>
<organism evidence="3 4">
    <name type="scientific">Lasiosphaeria hispida</name>
    <dbReference type="NCBI Taxonomy" id="260671"/>
    <lineage>
        <taxon>Eukaryota</taxon>
        <taxon>Fungi</taxon>
        <taxon>Dikarya</taxon>
        <taxon>Ascomycota</taxon>
        <taxon>Pezizomycotina</taxon>
        <taxon>Sordariomycetes</taxon>
        <taxon>Sordariomycetidae</taxon>
        <taxon>Sordariales</taxon>
        <taxon>Lasiosphaeriaceae</taxon>
        <taxon>Lasiosphaeria</taxon>
    </lineage>
</organism>
<keyword evidence="4" id="KW-1185">Reference proteome</keyword>
<evidence type="ECO:0000313" key="3">
    <source>
        <dbReference type="EMBL" id="KAK3354058.1"/>
    </source>
</evidence>
<dbReference type="Gene3D" id="3.40.50.1820">
    <property type="entry name" value="alpha/beta hydrolase"/>
    <property type="match status" value="1"/>
</dbReference>
<dbReference type="GO" id="GO:0016787">
    <property type="term" value="F:hydrolase activity"/>
    <property type="evidence" value="ECO:0007669"/>
    <property type="project" value="UniProtKB-KW"/>
</dbReference>